<evidence type="ECO:0000313" key="1">
    <source>
        <dbReference type="EMBL" id="CEK95996.1"/>
    </source>
</evidence>
<accession>A0A0B7BUG9</accession>
<feature type="non-terminal residue" evidence="1">
    <location>
        <position position="1"/>
    </location>
</feature>
<protein>
    <submittedName>
        <fullName evidence="1">Uncharacterized protein</fullName>
    </submittedName>
</protein>
<dbReference type="EMBL" id="HACG01049131">
    <property type="protein sequence ID" value="CEK95996.1"/>
    <property type="molecule type" value="Transcribed_RNA"/>
</dbReference>
<name>A0A0B7BUG9_9EUPU</name>
<proteinExistence type="predicted"/>
<sequence length="94" mass="11186">SIPRGRREDYRPYWSPKLEELHAELSIQRENMEADPTDENVTIHNKTKAKFTKERKKSMRDSWHEKTASLNLEKDTKKLWNLTKTLNGDSTKRT</sequence>
<organism evidence="1">
    <name type="scientific">Arion vulgaris</name>
    <dbReference type="NCBI Taxonomy" id="1028688"/>
    <lineage>
        <taxon>Eukaryota</taxon>
        <taxon>Metazoa</taxon>
        <taxon>Spiralia</taxon>
        <taxon>Lophotrochozoa</taxon>
        <taxon>Mollusca</taxon>
        <taxon>Gastropoda</taxon>
        <taxon>Heterobranchia</taxon>
        <taxon>Euthyneura</taxon>
        <taxon>Panpulmonata</taxon>
        <taxon>Eupulmonata</taxon>
        <taxon>Stylommatophora</taxon>
        <taxon>Helicina</taxon>
        <taxon>Arionoidea</taxon>
        <taxon>Arionidae</taxon>
        <taxon>Arion</taxon>
    </lineage>
</organism>
<gene>
    <name evidence="1" type="primary">ORF209881</name>
</gene>
<reference evidence="1" key="1">
    <citation type="submission" date="2014-12" db="EMBL/GenBank/DDBJ databases">
        <title>Insight into the proteome of Arion vulgaris.</title>
        <authorList>
            <person name="Aradska J."/>
            <person name="Bulat T."/>
            <person name="Smidak R."/>
            <person name="Sarate P."/>
            <person name="Gangsoo J."/>
            <person name="Sialana F."/>
            <person name="Bilban M."/>
            <person name="Lubec G."/>
        </authorList>
    </citation>
    <scope>NUCLEOTIDE SEQUENCE</scope>
    <source>
        <tissue evidence="1">Skin</tissue>
    </source>
</reference>
<dbReference type="AlphaFoldDB" id="A0A0B7BUG9"/>